<keyword evidence="1" id="KW-1133">Transmembrane helix</keyword>
<organism evidence="2 3">
    <name type="scientific">Cryptosporidium andersoni</name>
    <dbReference type="NCBI Taxonomy" id="117008"/>
    <lineage>
        <taxon>Eukaryota</taxon>
        <taxon>Sar</taxon>
        <taxon>Alveolata</taxon>
        <taxon>Apicomplexa</taxon>
        <taxon>Conoidasida</taxon>
        <taxon>Coccidia</taxon>
        <taxon>Eucoccidiorida</taxon>
        <taxon>Eimeriorina</taxon>
        <taxon>Cryptosporidiidae</taxon>
        <taxon>Cryptosporidium</taxon>
    </lineage>
</organism>
<proteinExistence type="predicted"/>
<protein>
    <submittedName>
        <fullName evidence="2">Uncharacterized protein</fullName>
    </submittedName>
</protein>
<feature type="transmembrane region" description="Helical" evidence="1">
    <location>
        <begin position="23"/>
        <end position="46"/>
    </location>
</feature>
<evidence type="ECO:0000313" key="2">
    <source>
        <dbReference type="EMBL" id="OII77782.1"/>
    </source>
</evidence>
<dbReference type="Proteomes" id="UP000186804">
    <property type="component" value="Unassembled WGS sequence"/>
</dbReference>
<name>A0A1J4MUE9_9CRYT</name>
<gene>
    <name evidence="2" type="ORF">cand_014210</name>
</gene>
<dbReference type="RefSeq" id="XP_067069628.1">
    <property type="nucleotide sequence ID" value="XM_067211656.1"/>
</dbReference>
<feature type="transmembrane region" description="Helical" evidence="1">
    <location>
        <begin position="76"/>
        <end position="93"/>
    </location>
</feature>
<comment type="caution">
    <text evidence="2">The sequence shown here is derived from an EMBL/GenBank/DDBJ whole genome shotgun (WGS) entry which is preliminary data.</text>
</comment>
<sequence>MNIVLKGQIDDSRSIIYRKYSRYAPQISVITELIILSGIICGFIAAIFQIKWMMLLTALLMLSSILSSNGSDYQRSMTLIGFLVMGFMTQYIVPNIISHIESTDNIQMKETNEIKS</sequence>
<dbReference type="VEuPathDB" id="CryptoDB:cand_014210"/>
<keyword evidence="1" id="KW-0472">Membrane</keyword>
<keyword evidence="1" id="KW-0812">Transmembrane</keyword>
<accession>A0A1J4MUE9</accession>
<dbReference type="OrthoDB" id="341728at2759"/>
<dbReference type="AlphaFoldDB" id="A0A1J4MUE9"/>
<dbReference type="EMBL" id="LRBS01000030">
    <property type="protein sequence ID" value="OII77782.1"/>
    <property type="molecule type" value="Genomic_DNA"/>
</dbReference>
<keyword evidence="3" id="KW-1185">Reference proteome</keyword>
<evidence type="ECO:0000256" key="1">
    <source>
        <dbReference type="SAM" id="Phobius"/>
    </source>
</evidence>
<evidence type="ECO:0000313" key="3">
    <source>
        <dbReference type="Proteomes" id="UP000186804"/>
    </source>
</evidence>
<dbReference type="GeneID" id="92365606"/>
<reference evidence="2 3" key="1">
    <citation type="submission" date="2016-10" db="EMBL/GenBank/DDBJ databases">
        <title>Reductive evolution of mitochondrial metabolism and differential evolution of invasion-related proteins in Cryptosporidium.</title>
        <authorList>
            <person name="Liu S."/>
            <person name="Roellig D.M."/>
            <person name="Guo Y."/>
            <person name="Li N."/>
            <person name="Frace M.A."/>
            <person name="Tang K."/>
            <person name="Zhang L."/>
            <person name="Feng Y."/>
            <person name="Xiao L."/>
        </authorList>
    </citation>
    <scope>NUCLEOTIDE SEQUENCE [LARGE SCALE GENOMIC DNA]</scope>
    <source>
        <strain evidence="2">30847</strain>
    </source>
</reference>